<keyword evidence="3" id="KW-1003">Cell membrane</keyword>
<dbReference type="InterPro" id="IPR024962">
    <property type="entry name" value="YukD-like"/>
</dbReference>
<keyword evidence="4 8" id="KW-0812">Transmembrane</keyword>
<evidence type="ECO:0000256" key="7">
    <source>
        <dbReference type="SAM" id="MobiDB-lite"/>
    </source>
</evidence>
<name>A0A5C5BDZ8_9MICO</name>
<feature type="transmembrane region" description="Helical" evidence="8">
    <location>
        <begin position="473"/>
        <end position="493"/>
    </location>
</feature>
<evidence type="ECO:0000313" key="11">
    <source>
        <dbReference type="Proteomes" id="UP000313849"/>
    </source>
</evidence>
<feature type="compositionally biased region" description="Basic residues" evidence="7">
    <location>
        <begin position="1"/>
        <end position="19"/>
    </location>
</feature>
<proteinExistence type="inferred from homology"/>
<evidence type="ECO:0000256" key="2">
    <source>
        <dbReference type="ARBA" id="ARBA00006162"/>
    </source>
</evidence>
<gene>
    <name evidence="10" type="primary">eccD</name>
    <name evidence="10" type="ORF">FH969_04115</name>
</gene>
<dbReference type="OrthoDB" id="4824971at2"/>
<feature type="domain" description="EccD-like transmembrane" evidence="9">
    <location>
        <begin position="162"/>
        <end position="491"/>
    </location>
</feature>
<keyword evidence="11" id="KW-1185">Reference proteome</keyword>
<dbReference type="Gene3D" id="3.10.20.90">
    <property type="entry name" value="Phosphatidylinositol 3-kinase Catalytic Subunit, Chain A, domain 1"/>
    <property type="match status" value="1"/>
</dbReference>
<evidence type="ECO:0000256" key="5">
    <source>
        <dbReference type="ARBA" id="ARBA00022989"/>
    </source>
</evidence>
<reference evidence="10 11" key="1">
    <citation type="submission" date="2019-06" db="EMBL/GenBank/DDBJ databases">
        <title>Draft genome sequence of Miniimonas arenae KCTC 19750T isolated from sea sand.</title>
        <authorList>
            <person name="Park S.-J."/>
        </authorList>
    </citation>
    <scope>NUCLEOTIDE SEQUENCE [LARGE SCALE GENOMIC DNA]</scope>
    <source>
        <strain evidence="10 11">KCTC 19750</strain>
    </source>
</reference>
<feature type="transmembrane region" description="Helical" evidence="8">
    <location>
        <begin position="188"/>
        <end position="207"/>
    </location>
</feature>
<organism evidence="10 11">
    <name type="scientific">Miniimonas arenae</name>
    <dbReference type="NCBI Taxonomy" id="676201"/>
    <lineage>
        <taxon>Bacteria</taxon>
        <taxon>Bacillati</taxon>
        <taxon>Actinomycetota</taxon>
        <taxon>Actinomycetes</taxon>
        <taxon>Micrococcales</taxon>
        <taxon>Beutenbergiaceae</taxon>
        <taxon>Miniimonas</taxon>
    </lineage>
</organism>
<sequence>MRGARTVRRCGARAVRRQHPGAQRQRAGDRARPDRRGGDSVSVEDLDQAPVVVRATVTRGDRRADLALPGTIPVAELLPGLVRRLGALGLDVVHADVRLLTADGQRLRTDASLAVQGVQDGAVLALHTESEEGEQRYDDIVEAVAEAVERETPPWSVRDSARTAVAAACALLVTAALVLVGADLDAAASAAVAGSATLLALVAAAVLDRSPAPPVAARSLGVLGCALAALAGYLLAGGPTRLGEGSGSATALAAAGAAGLGAAVVLAVTTTRVRTAAVAPGVPAVVALLLGGVTLLLDPSSAPAATVVTFALLAVATLAVPWLALSATPLRVVAPREDAEILADPPPVDPEAVRAQALAGHWLVVALRTGIGATLVLLTPAVVATGPAGGLLAVAVWVALALGVRQSVARTDVAAALISSAIGLLVATVTAALLQPTWRAALSVALLVAAFAVVVAAFLGQSRRLRLERVGDALRLLLLAAVPPLAVVAAGGLG</sequence>
<dbReference type="InterPro" id="IPR044049">
    <property type="entry name" value="EccD_transm"/>
</dbReference>
<dbReference type="GO" id="GO:0005886">
    <property type="term" value="C:plasma membrane"/>
    <property type="evidence" value="ECO:0007669"/>
    <property type="project" value="UniProtKB-SubCell"/>
</dbReference>
<feature type="transmembrane region" description="Helical" evidence="8">
    <location>
        <begin position="303"/>
        <end position="325"/>
    </location>
</feature>
<feature type="transmembrane region" description="Helical" evidence="8">
    <location>
        <begin position="248"/>
        <end position="269"/>
    </location>
</feature>
<evidence type="ECO:0000256" key="3">
    <source>
        <dbReference type="ARBA" id="ARBA00022475"/>
    </source>
</evidence>
<feature type="transmembrane region" description="Helical" evidence="8">
    <location>
        <begin position="276"/>
        <end position="297"/>
    </location>
</feature>
<dbReference type="InterPro" id="IPR006707">
    <property type="entry name" value="T7SS_EccD"/>
</dbReference>
<dbReference type="Proteomes" id="UP000313849">
    <property type="component" value="Unassembled WGS sequence"/>
</dbReference>
<evidence type="ECO:0000256" key="8">
    <source>
        <dbReference type="SAM" id="Phobius"/>
    </source>
</evidence>
<feature type="compositionally biased region" description="Basic and acidic residues" evidence="7">
    <location>
        <begin position="26"/>
        <end position="38"/>
    </location>
</feature>
<evidence type="ECO:0000256" key="4">
    <source>
        <dbReference type="ARBA" id="ARBA00022692"/>
    </source>
</evidence>
<feature type="transmembrane region" description="Helical" evidence="8">
    <location>
        <begin position="388"/>
        <end position="404"/>
    </location>
</feature>
<accession>A0A5C5BDZ8</accession>
<feature type="transmembrane region" description="Helical" evidence="8">
    <location>
        <begin position="164"/>
        <end position="182"/>
    </location>
</feature>
<feature type="transmembrane region" description="Helical" evidence="8">
    <location>
        <begin position="440"/>
        <end position="461"/>
    </location>
</feature>
<comment type="caution">
    <text evidence="10">The sequence shown here is derived from an EMBL/GenBank/DDBJ whole genome shotgun (WGS) entry which is preliminary data.</text>
</comment>
<dbReference type="EMBL" id="VENP01000009">
    <property type="protein sequence ID" value="TNU76279.1"/>
    <property type="molecule type" value="Genomic_DNA"/>
</dbReference>
<protein>
    <submittedName>
        <fullName evidence="10">Type VII secretion integral membrane protein EccD</fullName>
    </submittedName>
</protein>
<comment type="subcellular location">
    <subcellularLocation>
        <location evidence="1">Cell membrane</location>
        <topology evidence="1">Multi-pass membrane protein</topology>
    </subcellularLocation>
</comment>
<evidence type="ECO:0000313" key="10">
    <source>
        <dbReference type="EMBL" id="TNU76279.1"/>
    </source>
</evidence>
<keyword evidence="6 8" id="KW-0472">Membrane</keyword>
<evidence type="ECO:0000256" key="6">
    <source>
        <dbReference type="ARBA" id="ARBA00023136"/>
    </source>
</evidence>
<feature type="transmembrane region" description="Helical" evidence="8">
    <location>
        <begin position="219"/>
        <end position="236"/>
    </location>
</feature>
<feature type="region of interest" description="Disordered" evidence="7">
    <location>
        <begin position="1"/>
        <end position="45"/>
    </location>
</feature>
<evidence type="ECO:0000256" key="1">
    <source>
        <dbReference type="ARBA" id="ARBA00004651"/>
    </source>
</evidence>
<evidence type="ECO:0000259" key="9">
    <source>
        <dbReference type="Pfam" id="PF19053"/>
    </source>
</evidence>
<dbReference type="AlphaFoldDB" id="A0A5C5BDZ8"/>
<dbReference type="NCBIfam" id="TIGR03920">
    <property type="entry name" value="T7SS_EccD"/>
    <property type="match status" value="1"/>
</dbReference>
<dbReference type="Pfam" id="PF08817">
    <property type="entry name" value="YukD"/>
    <property type="match status" value="1"/>
</dbReference>
<feature type="transmembrane region" description="Helical" evidence="8">
    <location>
        <begin position="413"/>
        <end position="434"/>
    </location>
</feature>
<keyword evidence="5 8" id="KW-1133">Transmembrane helix</keyword>
<feature type="transmembrane region" description="Helical" evidence="8">
    <location>
        <begin position="362"/>
        <end position="382"/>
    </location>
</feature>
<dbReference type="Pfam" id="PF19053">
    <property type="entry name" value="EccD"/>
    <property type="match status" value="1"/>
</dbReference>
<comment type="similarity">
    <text evidence="2">Belongs to the EccD/Snm4 family.</text>
</comment>